<dbReference type="GO" id="GO:0006083">
    <property type="term" value="P:acetate metabolic process"/>
    <property type="evidence" value="ECO:0007669"/>
    <property type="project" value="TreeGrafter"/>
</dbReference>
<dbReference type="PANTHER" id="PTHR21060">
    <property type="entry name" value="ACETATE KINASE"/>
    <property type="match status" value="1"/>
</dbReference>
<dbReference type="Gene3D" id="3.30.420.40">
    <property type="match status" value="2"/>
</dbReference>
<comment type="cofactor">
    <cofactor evidence="5">
        <name>Mg(2+)</name>
        <dbReference type="ChEBI" id="CHEBI:18420"/>
    </cofactor>
</comment>
<comment type="similarity">
    <text evidence="5">Belongs to the acetokinase family.</text>
</comment>
<protein>
    <recommendedName>
        <fullName evidence="5">Probable acetate kinase</fullName>
        <ecNumber evidence="5">2.7.2.1</ecNumber>
    </recommendedName>
    <alternativeName>
        <fullName evidence="5">Acetokinase</fullName>
    </alternativeName>
</protein>
<dbReference type="PROSITE" id="PS01075">
    <property type="entry name" value="ACETATE_KINASE_1"/>
    <property type="match status" value="1"/>
</dbReference>
<comment type="caution">
    <text evidence="6">The sequence shown here is derived from an EMBL/GenBank/DDBJ whole genome shotgun (WGS) entry which is preliminary data.</text>
</comment>
<dbReference type="OrthoDB" id="67445at2759"/>
<evidence type="ECO:0000256" key="3">
    <source>
        <dbReference type="ARBA" id="ARBA00022777"/>
    </source>
</evidence>
<dbReference type="HAMAP" id="MF_00020">
    <property type="entry name" value="Acetate_kinase"/>
    <property type="match status" value="1"/>
</dbReference>
<gene>
    <name evidence="6" type="ORF">UCRPC4_g02938</name>
</gene>
<evidence type="ECO:0000256" key="5">
    <source>
        <dbReference type="HAMAP-Rule" id="MF_03131"/>
    </source>
</evidence>
<keyword evidence="3 5" id="KW-0418">Kinase</keyword>
<dbReference type="PRINTS" id="PR00471">
    <property type="entry name" value="ACETATEKNASE"/>
</dbReference>
<dbReference type="GO" id="GO:0006085">
    <property type="term" value="P:acetyl-CoA biosynthetic process"/>
    <property type="evidence" value="ECO:0007669"/>
    <property type="project" value="UniProtKB-UniRule"/>
</dbReference>
<feature type="site" description="Transition state stabilizer" evidence="5">
    <location>
        <position position="188"/>
    </location>
</feature>
<reference evidence="6 7" key="1">
    <citation type="submission" date="2015-05" db="EMBL/GenBank/DDBJ databases">
        <title>Distinctive expansion of gene families associated with plant cell wall degradation and secondary metabolism in the genomes of grapevine trunk pathogens.</title>
        <authorList>
            <person name="Lawrence D.P."/>
            <person name="Travadon R."/>
            <person name="Rolshausen P.E."/>
            <person name="Baumgartner K."/>
        </authorList>
    </citation>
    <scope>NUCLEOTIDE SEQUENCE [LARGE SCALE GENOMIC DNA]</scope>
    <source>
        <strain evidence="6">UCRPC4</strain>
    </source>
</reference>
<dbReference type="GO" id="GO:0000287">
    <property type="term" value="F:magnesium ion binding"/>
    <property type="evidence" value="ECO:0007669"/>
    <property type="project" value="UniProtKB-UniRule"/>
</dbReference>
<keyword evidence="4 5" id="KW-0067">ATP-binding</keyword>
<comment type="catalytic activity">
    <reaction evidence="5">
        <text>acetate + ATP = acetyl phosphate + ADP</text>
        <dbReference type="Rhea" id="RHEA:11352"/>
        <dbReference type="ChEBI" id="CHEBI:22191"/>
        <dbReference type="ChEBI" id="CHEBI:30089"/>
        <dbReference type="ChEBI" id="CHEBI:30616"/>
        <dbReference type="ChEBI" id="CHEBI:456216"/>
        <dbReference type="EC" id="2.7.2.1"/>
    </reaction>
</comment>
<feature type="binding site" evidence="5">
    <location>
        <position position="10"/>
    </location>
    <ligand>
        <name>Mg(2+)</name>
        <dbReference type="ChEBI" id="CHEBI:18420"/>
    </ligand>
</feature>
<feature type="binding site" evidence="5">
    <location>
        <position position="17"/>
    </location>
    <ligand>
        <name>ATP</name>
        <dbReference type="ChEBI" id="CHEBI:30616"/>
    </ligand>
</feature>
<dbReference type="GO" id="GO:0005524">
    <property type="term" value="F:ATP binding"/>
    <property type="evidence" value="ECO:0007669"/>
    <property type="project" value="UniProtKB-KW"/>
</dbReference>
<comment type="pathway">
    <text evidence="5">Metabolic intermediate biosynthesis; acetyl-CoA biosynthesis; acetyl-CoA from acetate: step 1/2.</text>
</comment>
<dbReference type="EMBL" id="LCWF01000068">
    <property type="protein sequence ID" value="KKY23423.1"/>
    <property type="molecule type" value="Genomic_DNA"/>
</dbReference>
<keyword evidence="1 5" id="KW-0808">Transferase</keyword>
<feature type="binding site" evidence="5">
    <location>
        <position position="100"/>
    </location>
    <ligand>
        <name>substrate</name>
    </ligand>
</feature>
<dbReference type="PROSITE" id="PS01076">
    <property type="entry name" value="ACETATE_KINASE_2"/>
    <property type="match status" value="1"/>
</dbReference>
<evidence type="ECO:0000313" key="7">
    <source>
        <dbReference type="Proteomes" id="UP000053317"/>
    </source>
</evidence>
<accession>A0A0G2GIQ0</accession>
<keyword evidence="7" id="KW-1185">Reference proteome</keyword>
<evidence type="ECO:0000313" key="6">
    <source>
        <dbReference type="EMBL" id="KKY23423.1"/>
    </source>
</evidence>
<dbReference type="InterPro" id="IPR004372">
    <property type="entry name" value="Ac/propionate_kinase"/>
</dbReference>
<dbReference type="SUPFAM" id="SSF53067">
    <property type="entry name" value="Actin-like ATPase domain"/>
    <property type="match status" value="2"/>
</dbReference>
<dbReference type="Pfam" id="PF00871">
    <property type="entry name" value="Acetate_kinase"/>
    <property type="match status" value="1"/>
</dbReference>
<evidence type="ECO:0000256" key="1">
    <source>
        <dbReference type="ARBA" id="ARBA00022679"/>
    </source>
</evidence>
<evidence type="ECO:0000256" key="2">
    <source>
        <dbReference type="ARBA" id="ARBA00022741"/>
    </source>
</evidence>
<dbReference type="PANTHER" id="PTHR21060:SF15">
    <property type="entry name" value="ACETATE KINASE-RELATED"/>
    <property type="match status" value="1"/>
</dbReference>
<dbReference type="EC" id="2.7.2.1" evidence="5"/>
<comment type="caution">
    <text evidence="5">Lacks conserved residue(s) required for the propagation of feature annotation.</text>
</comment>
<feature type="binding site" evidence="5">
    <location>
        <position position="401"/>
    </location>
    <ligand>
        <name>Mg(2+)</name>
        <dbReference type="ChEBI" id="CHEBI:18420"/>
    </ligand>
</feature>
<dbReference type="AlphaFoldDB" id="A0A0G2GIQ0"/>
<name>A0A0G2GIQ0_PHACM</name>
<dbReference type="InterPro" id="IPR023865">
    <property type="entry name" value="Aliphatic_acid_kinase_CS"/>
</dbReference>
<keyword evidence="5" id="KW-0479">Metal-binding</keyword>
<dbReference type="NCBIfam" id="TIGR00016">
    <property type="entry name" value="ackA"/>
    <property type="match status" value="1"/>
</dbReference>
<dbReference type="Proteomes" id="UP000053317">
    <property type="component" value="Unassembled WGS sequence"/>
</dbReference>
<sequence>MPRNFILSINAGSSSLKITLFKPSLDDPTIPVRIASANVTGLTAPPAQLKYTRAGSKPENGEAHVSSHDEAFEHILELFEKDEELKDFSSKDEVEYTCHRVVHGGDFGKDVLITPDTLHRLEAVEELAPLHNGAAIAIIKTCVAQLPHVKNVGCFDSAFHATLPLATRTYAIDQDIATKKGLRKYGFHGTSYSYILRVTSKYLNKSPDQTSLIALHLGSGASMCAIKNGKSVDTTMGLTPVSGLPGGTRSGDIDPSLIFHYTSDVASLSRESTRELHITTAEDILNKQSGWKALAGTTNFAEIAKPDASAGAKLALDIFVDRILGYFGSYFVKVGGKVDAVVFAGGIGEKSDLLRKRVIDAVGFLGLAVDEDKNKKPADETVADISGNSSGPKTLVVQTDEEVRQILSTKCPS</sequence>
<feature type="binding site" evidence="5">
    <location>
        <begin position="216"/>
        <end position="220"/>
    </location>
    <ligand>
        <name>ATP</name>
        <dbReference type="ChEBI" id="CHEBI:30616"/>
    </ligand>
</feature>
<keyword evidence="5" id="KW-0460">Magnesium</keyword>
<evidence type="ECO:0000256" key="4">
    <source>
        <dbReference type="ARBA" id="ARBA00022840"/>
    </source>
</evidence>
<dbReference type="PIRSF" id="PIRSF000722">
    <property type="entry name" value="Acetate_prop_kin"/>
    <property type="match status" value="1"/>
</dbReference>
<feature type="active site" description="Proton donor/acceptor" evidence="5">
    <location>
        <position position="156"/>
    </location>
</feature>
<reference evidence="6 7" key="2">
    <citation type="submission" date="2015-05" db="EMBL/GenBank/DDBJ databases">
        <authorList>
            <person name="Morales-Cruz A."/>
            <person name="Amrine K.C."/>
            <person name="Cantu D."/>
        </authorList>
    </citation>
    <scope>NUCLEOTIDE SEQUENCE [LARGE SCALE GENOMIC DNA]</scope>
    <source>
        <strain evidence="6">UCRPC4</strain>
    </source>
</reference>
<organism evidence="6 7">
    <name type="scientific">Phaeomoniella chlamydospora</name>
    <name type="common">Phaeoacremonium chlamydosporum</name>
    <dbReference type="NCBI Taxonomy" id="158046"/>
    <lineage>
        <taxon>Eukaryota</taxon>
        <taxon>Fungi</taxon>
        <taxon>Dikarya</taxon>
        <taxon>Ascomycota</taxon>
        <taxon>Pezizomycotina</taxon>
        <taxon>Eurotiomycetes</taxon>
        <taxon>Chaetothyriomycetidae</taxon>
        <taxon>Phaeomoniellales</taxon>
        <taxon>Phaeomoniellaceae</taxon>
        <taxon>Phaeomoniella</taxon>
    </lineage>
</organism>
<dbReference type="GO" id="GO:0008776">
    <property type="term" value="F:acetate kinase activity"/>
    <property type="evidence" value="ECO:0007669"/>
    <property type="project" value="UniProtKB-UniRule"/>
</dbReference>
<feature type="site" description="Transition state stabilizer" evidence="5">
    <location>
        <position position="249"/>
    </location>
</feature>
<dbReference type="UniPathway" id="UPA00340">
    <property type="reaction ID" value="UER00458"/>
</dbReference>
<dbReference type="InterPro" id="IPR043129">
    <property type="entry name" value="ATPase_NBD"/>
</dbReference>
<keyword evidence="2 5" id="KW-0547">Nucleotide-binding</keyword>
<proteinExistence type="inferred from homology"/>
<dbReference type="InterPro" id="IPR000890">
    <property type="entry name" value="Aliphatic_acid_kin_short-chain"/>
</dbReference>